<keyword evidence="5" id="KW-1185">Reference proteome</keyword>
<dbReference type="GO" id="GO:0016791">
    <property type="term" value="F:phosphatase activity"/>
    <property type="evidence" value="ECO:0007669"/>
    <property type="project" value="TreeGrafter"/>
</dbReference>
<dbReference type="InterPro" id="IPR001932">
    <property type="entry name" value="PPM-type_phosphatase-like_dom"/>
</dbReference>
<evidence type="ECO:0000256" key="1">
    <source>
        <dbReference type="ARBA" id="ARBA00022801"/>
    </source>
</evidence>
<dbReference type="InterPro" id="IPR036457">
    <property type="entry name" value="PPM-type-like_dom_sf"/>
</dbReference>
<dbReference type="EMBL" id="LT607751">
    <property type="protein sequence ID" value="SCG41453.1"/>
    <property type="molecule type" value="Genomic_DNA"/>
</dbReference>
<keyword evidence="2" id="KW-0472">Membrane</keyword>
<evidence type="ECO:0000313" key="4">
    <source>
        <dbReference type="EMBL" id="SCG41453.1"/>
    </source>
</evidence>
<dbReference type="Gene3D" id="3.60.40.10">
    <property type="entry name" value="PPM-type phosphatase domain"/>
    <property type="match status" value="1"/>
</dbReference>
<reference evidence="4 5" key="1">
    <citation type="submission" date="2016-06" db="EMBL/GenBank/DDBJ databases">
        <authorList>
            <person name="Kjaerup R.B."/>
            <person name="Dalgaard T.S."/>
            <person name="Juul-Madsen H.R."/>
        </authorList>
    </citation>
    <scope>NUCLEOTIDE SEQUENCE [LARGE SCALE GENOMIC DNA]</scope>
    <source>
        <strain evidence="4 5">DSM 45097</strain>
    </source>
</reference>
<evidence type="ECO:0000259" key="3">
    <source>
        <dbReference type="SMART" id="SM00331"/>
    </source>
</evidence>
<organism evidence="4 5">
    <name type="scientific">Micromonospora siamensis</name>
    <dbReference type="NCBI Taxonomy" id="299152"/>
    <lineage>
        <taxon>Bacteria</taxon>
        <taxon>Bacillati</taxon>
        <taxon>Actinomycetota</taxon>
        <taxon>Actinomycetes</taxon>
        <taxon>Micromonosporales</taxon>
        <taxon>Micromonosporaceae</taxon>
        <taxon>Micromonospora</taxon>
    </lineage>
</organism>
<dbReference type="PANTHER" id="PTHR43156">
    <property type="entry name" value="STAGE II SPORULATION PROTEIN E-RELATED"/>
    <property type="match status" value="1"/>
</dbReference>
<evidence type="ECO:0000313" key="5">
    <source>
        <dbReference type="Proteomes" id="UP000198210"/>
    </source>
</evidence>
<dbReference type="RefSeq" id="WP_088969506.1">
    <property type="nucleotide sequence ID" value="NZ_JBHLYF010000014.1"/>
</dbReference>
<feature type="domain" description="PPM-type phosphatase" evidence="3">
    <location>
        <begin position="350"/>
        <end position="561"/>
    </location>
</feature>
<sequence length="578" mass="60010">MHGPAAADPPTASLGAGRRLLAAVAVVCLVLGSAGGLLAVSTWRADRAAAVEQVRLRCQTVAANVYGSRIALVRLLAAVATGQVFVDADRAAVQRRLALLKVDDLGLTGGVAWLDPAGVTRVATRGAVDVPAGGTWWREVVDGAEWTTSAALTAPAFTGEVMVFAVPTHGPDGRVNGVLAGGWSVSWVRERAAIQAAQIGPEFYGPGTDLLVVDRAGQLIVGPDVTATRDVRATDAYRRLTGGGPEFASGAGRVSRGLTGRPDRITGWSRIGRFGEYVLLERSAPEAFHPARHRLAGWLGGIVLLVSLALVSGGLAARRIDRLTAERDRLHQAEHDAVVDLQRWLLTEDLPAGTVGRYLPAPSVLNAGGDWYDVIALGDGRHALLVGDVVGHGVKAALAMGQLRTAARALAARVAGPAALLTELDSYVAALPDVVFCTAACVVVDPSAGTLRYALAGHPPPLLRRTDGTVDRLAVTGRPLGVTGRPRTEQQLATAPGDLLVLYTDGLVEAPGEVIDAGIDRLAAAVAADGAGGDGWTGQLITAARRGRPAGDDIALLCFRLPAAPVTQRRKVRPSIDG</sequence>
<gene>
    <name evidence="4" type="ORF">GA0074704_1126</name>
</gene>
<dbReference type="PANTHER" id="PTHR43156:SF2">
    <property type="entry name" value="STAGE II SPORULATION PROTEIN E"/>
    <property type="match status" value="1"/>
</dbReference>
<dbReference type="SMART" id="SM00331">
    <property type="entry name" value="PP2C_SIG"/>
    <property type="match status" value="1"/>
</dbReference>
<name>A0A1C5H694_9ACTN</name>
<evidence type="ECO:0000256" key="2">
    <source>
        <dbReference type="SAM" id="Phobius"/>
    </source>
</evidence>
<proteinExistence type="predicted"/>
<dbReference type="AlphaFoldDB" id="A0A1C5H694"/>
<dbReference type="CDD" id="cd18773">
    <property type="entry name" value="PDC1_HK_sensor"/>
    <property type="match status" value="1"/>
</dbReference>
<dbReference type="Proteomes" id="UP000198210">
    <property type="component" value="Chromosome I"/>
</dbReference>
<protein>
    <submittedName>
        <fullName evidence="4">Serine phosphatase RsbU, regulator of sigma subunit</fullName>
    </submittedName>
</protein>
<keyword evidence="2" id="KW-0812">Transmembrane</keyword>
<dbReference type="InterPro" id="IPR052016">
    <property type="entry name" value="Bact_Sigma-Reg"/>
</dbReference>
<accession>A0A1C5H694</accession>
<keyword evidence="2" id="KW-1133">Transmembrane helix</keyword>
<keyword evidence="1" id="KW-0378">Hydrolase</keyword>
<dbReference type="SUPFAM" id="SSF81606">
    <property type="entry name" value="PP2C-like"/>
    <property type="match status" value="1"/>
</dbReference>
<feature type="transmembrane region" description="Helical" evidence="2">
    <location>
        <begin position="295"/>
        <end position="317"/>
    </location>
</feature>
<dbReference type="Pfam" id="PF07228">
    <property type="entry name" value="SpoIIE"/>
    <property type="match status" value="1"/>
</dbReference>